<evidence type="ECO:0000313" key="1">
    <source>
        <dbReference type="EMBL" id="ACR34843.1"/>
    </source>
</evidence>
<reference evidence="1" key="1">
    <citation type="journal article" date="2009" name="PLoS Genet.">
        <title>Sequencing, mapping, and analysis of 27,455 maize full-length cDNAs.</title>
        <authorList>
            <person name="Soderlund C."/>
            <person name="Descour A."/>
            <person name="Kudrna D."/>
            <person name="Bomhoff M."/>
            <person name="Boyd L."/>
            <person name="Currie J."/>
            <person name="Angelova A."/>
            <person name="Collura K."/>
            <person name="Wissotski M."/>
            <person name="Ashley E."/>
            <person name="Morrow D."/>
            <person name="Fernandes J."/>
            <person name="Walbot V."/>
            <person name="Yu Y."/>
        </authorList>
    </citation>
    <scope>NUCLEOTIDE SEQUENCE</scope>
    <source>
        <strain evidence="1">B73</strain>
    </source>
</reference>
<organism evidence="1">
    <name type="scientific">Zea mays</name>
    <name type="common">Maize</name>
    <dbReference type="NCBI Taxonomy" id="4577"/>
    <lineage>
        <taxon>Eukaryota</taxon>
        <taxon>Viridiplantae</taxon>
        <taxon>Streptophyta</taxon>
        <taxon>Embryophyta</taxon>
        <taxon>Tracheophyta</taxon>
        <taxon>Spermatophyta</taxon>
        <taxon>Magnoliopsida</taxon>
        <taxon>Liliopsida</taxon>
        <taxon>Poales</taxon>
        <taxon>Poaceae</taxon>
        <taxon>PACMAD clade</taxon>
        <taxon>Panicoideae</taxon>
        <taxon>Andropogonodae</taxon>
        <taxon>Andropogoneae</taxon>
        <taxon>Tripsacinae</taxon>
        <taxon>Zea</taxon>
    </lineage>
</organism>
<dbReference type="EMBL" id="BT084490">
    <property type="protein sequence ID" value="ACR34843.1"/>
    <property type="molecule type" value="mRNA"/>
</dbReference>
<proteinExistence type="evidence at transcript level"/>
<protein>
    <submittedName>
        <fullName evidence="1">Uncharacterized protein</fullName>
    </submittedName>
</protein>
<reference evidence="1" key="2">
    <citation type="submission" date="2012-06" db="EMBL/GenBank/DDBJ databases">
        <authorList>
            <person name="Yu Y."/>
            <person name="Currie J."/>
            <person name="Lomeli R."/>
            <person name="Angelova A."/>
            <person name="Collura K."/>
            <person name="Wissotski M."/>
            <person name="Campos D."/>
            <person name="Kudrna D."/>
            <person name="Golser W."/>
            <person name="Ashely E."/>
            <person name="Descour A."/>
            <person name="Fernandes J."/>
            <person name="Soderlund C."/>
            <person name="Walbot V."/>
        </authorList>
    </citation>
    <scope>NUCLEOTIDE SEQUENCE</scope>
    <source>
        <strain evidence="1">B73</strain>
    </source>
</reference>
<dbReference type="AlphaFoldDB" id="C4J0Z3"/>
<name>C4J0Z3_MAIZE</name>
<accession>C4J0Z3</accession>
<sequence>MNATGHNNIDQQISYRALQSQIDIFTKQYGTWNQSAAKPKHSEAAGIAI</sequence>